<evidence type="ECO:0000313" key="3">
    <source>
        <dbReference type="Proteomes" id="UP000887578"/>
    </source>
</evidence>
<keyword evidence="2" id="KW-1133">Transmembrane helix</keyword>
<evidence type="ECO:0000313" key="4">
    <source>
        <dbReference type="WBParaSite" id="PDA_v2.g24816.t1"/>
    </source>
</evidence>
<keyword evidence="2" id="KW-0472">Membrane</keyword>
<feature type="compositionally biased region" description="Low complexity" evidence="1">
    <location>
        <begin position="16"/>
        <end position="33"/>
    </location>
</feature>
<keyword evidence="2" id="KW-0812">Transmembrane</keyword>
<proteinExistence type="predicted"/>
<feature type="transmembrane region" description="Helical" evidence="2">
    <location>
        <begin position="88"/>
        <end position="116"/>
    </location>
</feature>
<sequence>MSRTFEISGGGAISGSHPTASASPPPSTAAASAKISTTGTPACAYAECTSFSDIKPQLMKAIYHSNNPLLDKSFGKIESTSAIRCEQVVYGVSAALGLYLIFGGLAQLTCISFFFVDTL</sequence>
<reference evidence="4" key="1">
    <citation type="submission" date="2022-11" db="UniProtKB">
        <authorList>
            <consortium name="WormBaseParasite"/>
        </authorList>
    </citation>
    <scope>IDENTIFICATION</scope>
</reference>
<dbReference type="AlphaFoldDB" id="A0A914Q0X5"/>
<accession>A0A914Q0X5</accession>
<dbReference type="WBParaSite" id="PDA_v2.g24816.t1">
    <property type="protein sequence ID" value="PDA_v2.g24816.t1"/>
    <property type="gene ID" value="PDA_v2.g24816"/>
</dbReference>
<keyword evidence="3" id="KW-1185">Reference proteome</keyword>
<organism evidence="3 4">
    <name type="scientific">Panagrolaimus davidi</name>
    <dbReference type="NCBI Taxonomy" id="227884"/>
    <lineage>
        <taxon>Eukaryota</taxon>
        <taxon>Metazoa</taxon>
        <taxon>Ecdysozoa</taxon>
        <taxon>Nematoda</taxon>
        <taxon>Chromadorea</taxon>
        <taxon>Rhabditida</taxon>
        <taxon>Tylenchina</taxon>
        <taxon>Panagrolaimomorpha</taxon>
        <taxon>Panagrolaimoidea</taxon>
        <taxon>Panagrolaimidae</taxon>
        <taxon>Panagrolaimus</taxon>
    </lineage>
</organism>
<evidence type="ECO:0000256" key="1">
    <source>
        <dbReference type="SAM" id="MobiDB-lite"/>
    </source>
</evidence>
<feature type="region of interest" description="Disordered" evidence="1">
    <location>
        <begin position="1"/>
        <end position="33"/>
    </location>
</feature>
<dbReference type="Proteomes" id="UP000887578">
    <property type="component" value="Unplaced"/>
</dbReference>
<evidence type="ECO:0000256" key="2">
    <source>
        <dbReference type="SAM" id="Phobius"/>
    </source>
</evidence>
<name>A0A914Q0X5_9BILA</name>
<protein>
    <submittedName>
        <fullName evidence="4">Uncharacterized protein</fullName>
    </submittedName>
</protein>